<dbReference type="InterPro" id="IPR010385">
    <property type="entry name" value="DUF982"/>
</dbReference>
<accession>A0ABU4XCE1</accession>
<dbReference type="Proteomes" id="UP001271780">
    <property type="component" value="Unassembled WGS sequence"/>
</dbReference>
<dbReference type="Pfam" id="PF06169">
    <property type="entry name" value="DUF982"/>
    <property type="match status" value="1"/>
</dbReference>
<name>A0ABU4XCE1_9HYPH</name>
<proteinExistence type="predicted"/>
<organism evidence="1 2">
    <name type="scientific">Mesorhizobium dulcispinae</name>
    <dbReference type="NCBI Taxonomy" id="3072316"/>
    <lineage>
        <taxon>Bacteria</taxon>
        <taxon>Pseudomonadati</taxon>
        <taxon>Pseudomonadota</taxon>
        <taxon>Alphaproteobacteria</taxon>
        <taxon>Hyphomicrobiales</taxon>
        <taxon>Phyllobacteriaceae</taxon>
        <taxon>Mesorhizobium</taxon>
    </lineage>
</organism>
<comment type="caution">
    <text evidence="1">The sequence shown here is derived from an EMBL/GenBank/DDBJ whole genome shotgun (WGS) entry which is preliminary data.</text>
</comment>
<evidence type="ECO:0000313" key="2">
    <source>
        <dbReference type="Proteomes" id="UP001271780"/>
    </source>
</evidence>
<dbReference type="EMBL" id="JAVIIZ010000003">
    <property type="protein sequence ID" value="MDX8471876.1"/>
    <property type="molecule type" value="Genomic_DNA"/>
</dbReference>
<dbReference type="Gene3D" id="6.10.250.730">
    <property type="match status" value="1"/>
</dbReference>
<evidence type="ECO:0000313" key="1">
    <source>
        <dbReference type="EMBL" id="MDX8471876.1"/>
    </source>
</evidence>
<reference evidence="1 2" key="1">
    <citation type="submission" date="2023-08" db="EMBL/GenBank/DDBJ databases">
        <title>Implementing the SeqCode for naming new Mesorhizobium species isolated from Vachellia karroo root nodules.</title>
        <authorList>
            <person name="Van Lill M."/>
        </authorList>
    </citation>
    <scope>NUCLEOTIDE SEQUENCE [LARGE SCALE GENOMIC DNA]</scope>
    <source>
        <strain evidence="1 2">VK23A</strain>
    </source>
</reference>
<keyword evidence="2" id="KW-1185">Reference proteome</keyword>
<protein>
    <submittedName>
        <fullName evidence="1">DUF982 domain-containing protein</fullName>
    </submittedName>
</protein>
<gene>
    <name evidence="1" type="ORF">RFM27_07330</name>
</gene>
<sequence>MNEVHVTSDMPLRAPVAIAVGAGFKREIASLGAMQNFLKEWPEAMRGDCHAAAMQACEAAWAGGIKLGAARQAFLAFAEKAGILWTGVDPVTALREAKIRRGRIRRAGQQQSRRQWPLA</sequence>
<dbReference type="RefSeq" id="WP_320316200.1">
    <property type="nucleotide sequence ID" value="NZ_JAVIIX010000004.1"/>
</dbReference>